<accession>A0ABD4EG22</accession>
<reference evidence="1 2" key="1">
    <citation type="submission" date="2016-01" db="EMBL/GenBank/DDBJ databases">
        <authorList>
            <person name="Mitreva M."/>
            <person name="Pepin K.H."/>
            <person name="Mihindukulasuriya K.A."/>
            <person name="Fulton R."/>
            <person name="Fronick C."/>
            <person name="O'Laughlin M."/>
            <person name="Miner T."/>
            <person name="Herter B."/>
            <person name="Rosa B.A."/>
            <person name="Cordes M."/>
            <person name="Tomlinson C."/>
            <person name="Wollam A."/>
            <person name="Palsikar V.B."/>
            <person name="Mardis E.R."/>
            <person name="Wilson R.K."/>
        </authorList>
    </citation>
    <scope>NUCLEOTIDE SEQUENCE [LARGE SCALE GENOMIC DNA]</scope>
    <source>
        <strain evidence="1 2">MJR7738</strain>
    </source>
</reference>
<protein>
    <submittedName>
        <fullName evidence="1">Uncharacterized protein</fullName>
    </submittedName>
</protein>
<dbReference type="Proteomes" id="UP000070063">
    <property type="component" value="Unassembled WGS sequence"/>
</dbReference>
<evidence type="ECO:0000313" key="1">
    <source>
        <dbReference type="EMBL" id="KXA38527.1"/>
    </source>
</evidence>
<evidence type="ECO:0000313" key="2">
    <source>
        <dbReference type="Proteomes" id="UP000070063"/>
    </source>
</evidence>
<name>A0ABD4EG22_STALU</name>
<proteinExistence type="predicted"/>
<comment type="caution">
    <text evidence="1">The sequence shown here is derived from an EMBL/GenBank/DDBJ whole genome shotgun (WGS) entry which is preliminary data.</text>
</comment>
<sequence>MRPAERISTRNLTSRANWGGPQHREMLQAFPQAKQMMQDNEIFKIRFQSCFFYTYKIT</sequence>
<dbReference type="EMBL" id="LRQI01000046">
    <property type="protein sequence ID" value="KXA38527.1"/>
    <property type="molecule type" value="Genomic_DNA"/>
</dbReference>
<organism evidence="1 2">
    <name type="scientific">Staphylococcus lugdunensis</name>
    <dbReference type="NCBI Taxonomy" id="28035"/>
    <lineage>
        <taxon>Bacteria</taxon>
        <taxon>Bacillati</taxon>
        <taxon>Bacillota</taxon>
        <taxon>Bacilli</taxon>
        <taxon>Bacillales</taxon>
        <taxon>Staphylococcaceae</taxon>
        <taxon>Staphylococcus</taxon>
    </lineage>
</organism>
<dbReference type="AlphaFoldDB" id="A0ABD4EG22"/>
<gene>
    <name evidence="1" type="ORF">HMPREF3225_01139</name>
</gene>